<protein>
    <recommendedName>
        <fullName evidence="4">Glycosyltransferase RgtA/B/C/D-like domain-containing protein</fullName>
    </recommendedName>
</protein>
<dbReference type="Proteomes" id="UP000323708">
    <property type="component" value="Unassembled WGS sequence"/>
</dbReference>
<dbReference type="AlphaFoldDB" id="A0A5B0WTL1"/>
<accession>A0A5B0WTL1</accession>
<keyword evidence="1" id="KW-1133">Transmembrane helix</keyword>
<proteinExistence type="predicted"/>
<feature type="transmembrane region" description="Helical" evidence="1">
    <location>
        <begin position="408"/>
        <end position="425"/>
    </location>
</feature>
<feature type="transmembrane region" description="Helical" evidence="1">
    <location>
        <begin position="383"/>
        <end position="401"/>
    </location>
</feature>
<feature type="transmembrane region" description="Helical" evidence="1">
    <location>
        <begin position="325"/>
        <end position="345"/>
    </location>
</feature>
<sequence length="570" mass="63005">MDAALPERALPQVLILVALFLLALLPRLYSAQTQGWGWDGPGSFTLVNFDEAGSCRAALDGFSYSSLVGWQTISIASALGMPPPEGVRGKPELVKAYCHSAGHIMVARSWSAVLGALTVVALAVLCLQLFPSQPAVAWTAASLLAVSGFHISQSHSGTVDAASTFFIYLFLAALATSLRRGRAAGLVLCLPLLAFAVWAKYWVFAFAAALSVLPVKAWQVLGGGCGPGRFLAPVLLLCVWLATVCNTAYQPWGIGWLLVAYYLLLPWRRLARGTALLWAALPLLLWCFAQLELVQAYTAGSLHSRFGAGYGAIAENKWLRNLLNLPLLLVLALGIPASLFIPAGLRAMLADRDNARVWLCLLPVAVFLLYMAFLAPVTYYRHYLPLVPAAALFAAMGLYATPWARRPWFLVLFLLWPALLAWDMVSDYHRDPRQALRAWFAGHPGARVFHTYYVNPPAGSGAVLFRPEYAAGAAQPLRRAEYLLLSENWYDTAFANELNGPRVDQLDRLIKTRPQYARFYRQAIAGQHPYLAPEHTWRLQHFMPELLLHRAFYGNFQLFVGDIILLRVRE</sequence>
<feature type="transmembrane region" description="Helical" evidence="1">
    <location>
        <begin position="110"/>
        <end position="130"/>
    </location>
</feature>
<gene>
    <name evidence="2" type="ORF">F0M18_14285</name>
</gene>
<keyword evidence="3" id="KW-1185">Reference proteome</keyword>
<organism evidence="2 3">
    <name type="scientific">Pseudohalioglobus sediminis</name>
    <dbReference type="NCBI Taxonomy" id="2606449"/>
    <lineage>
        <taxon>Bacteria</taxon>
        <taxon>Pseudomonadati</taxon>
        <taxon>Pseudomonadota</taxon>
        <taxon>Gammaproteobacteria</taxon>
        <taxon>Cellvibrionales</taxon>
        <taxon>Halieaceae</taxon>
        <taxon>Pseudohalioglobus</taxon>
    </lineage>
</organism>
<keyword evidence="1" id="KW-0472">Membrane</keyword>
<evidence type="ECO:0008006" key="4">
    <source>
        <dbReference type="Google" id="ProtNLM"/>
    </source>
</evidence>
<dbReference type="EMBL" id="VTUX01000007">
    <property type="protein sequence ID" value="KAA1189521.1"/>
    <property type="molecule type" value="Genomic_DNA"/>
</dbReference>
<keyword evidence="1" id="KW-0812">Transmembrane</keyword>
<feature type="transmembrane region" description="Helical" evidence="1">
    <location>
        <begin position="357"/>
        <end position="377"/>
    </location>
</feature>
<comment type="caution">
    <text evidence="2">The sequence shown here is derived from an EMBL/GenBank/DDBJ whole genome shotgun (WGS) entry which is preliminary data.</text>
</comment>
<feature type="transmembrane region" description="Helical" evidence="1">
    <location>
        <begin position="230"/>
        <end position="263"/>
    </location>
</feature>
<name>A0A5B0WTL1_9GAMM</name>
<feature type="transmembrane region" description="Helical" evidence="1">
    <location>
        <begin position="275"/>
        <end position="297"/>
    </location>
</feature>
<reference evidence="2 3" key="1">
    <citation type="submission" date="2019-09" db="EMBL/GenBank/DDBJ databases">
        <authorList>
            <person name="Chen X.-Y."/>
        </authorList>
    </citation>
    <scope>NUCLEOTIDE SEQUENCE [LARGE SCALE GENOMIC DNA]</scope>
    <source>
        <strain evidence="2 3">NY5</strain>
    </source>
</reference>
<feature type="transmembrane region" description="Helical" evidence="1">
    <location>
        <begin position="158"/>
        <end position="178"/>
    </location>
</feature>
<evidence type="ECO:0000313" key="3">
    <source>
        <dbReference type="Proteomes" id="UP000323708"/>
    </source>
</evidence>
<evidence type="ECO:0000256" key="1">
    <source>
        <dbReference type="SAM" id="Phobius"/>
    </source>
</evidence>
<feature type="transmembrane region" description="Helical" evidence="1">
    <location>
        <begin position="185"/>
        <end position="210"/>
    </location>
</feature>
<evidence type="ECO:0000313" key="2">
    <source>
        <dbReference type="EMBL" id="KAA1189521.1"/>
    </source>
</evidence>